<dbReference type="Proteomes" id="UP000516361">
    <property type="component" value="Chromosome"/>
</dbReference>
<dbReference type="AlphaFoldDB" id="A0A7G1GBQ1"/>
<evidence type="ECO:0000313" key="3">
    <source>
        <dbReference type="Proteomes" id="UP000516361"/>
    </source>
</evidence>
<name>A0A7G1GBQ1_9BACT</name>
<dbReference type="InParanoid" id="A0A7G1GBQ1"/>
<proteinExistence type="predicted"/>
<keyword evidence="1" id="KW-0812">Transmembrane</keyword>
<gene>
    <name evidence="2" type="ORF">OSSY52_14000</name>
</gene>
<dbReference type="KEGG" id="ocy:OSSY52_14000"/>
<keyword evidence="3" id="KW-1185">Reference proteome</keyword>
<organism evidence="2 3">
    <name type="scientific">Tepiditoga spiralis</name>
    <dbReference type="NCBI Taxonomy" id="2108365"/>
    <lineage>
        <taxon>Bacteria</taxon>
        <taxon>Thermotogati</taxon>
        <taxon>Thermotogota</taxon>
        <taxon>Thermotogae</taxon>
        <taxon>Petrotogales</taxon>
        <taxon>Petrotogaceae</taxon>
        <taxon>Tepiditoga</taxon>
    </lineage>
</organism>
<accession>A0A7G1GBQ1</accession>
<keyword evidence="1" id="KW-1133">Transmembrane helix</keyword>
<sequence length="58" mass="6972">MNMRDKSYFTISIYIAIAIIISAFLLYIAFKIFIYVLPLALIIFLVFKARDYFQNKRR</sequence>
<keyword evidence="1" id="KW-0472">Membrane</keyword>
<protein>
    <submittedName>
        <fullName evidence="2">Uncharacterized protein</fullName>
    </submittedName>
</protein>
<dbReference type="EMBL" id="AP018712">
    <property type="protein sequence ID" value="BBE31259.1"/>
    <property type="molecule type" value="Genomic_DNA"/>
</dbReference>
<dbReference type="RefSeq" id="WP_190613688.1">
    <property type="nucleotide sequence ID" value="NZ_AP018712.1"/>
</dbReference>
<evidence type="ECO:0000256" key="1">
    <source>
        <dbReference type="SAM" id="Phobius"/>
    </source>
</evidence>
<feature type="transmembrane region" description="Helical" evidence="1">
    <location>
        <begin position="7"/>
        <end position="26"/>
    </location>
</feature>
<reference evidence="2 3" key="1">
    <citation type="submission" date="2018-06" db="EMBL/GenBank/DDBJ databases">
        <title>Genome sequencing of Oceanotoga sp. sy52.</title>
        <authorList>
            <person name="Mori K."/>
        </authorList>
    </citation>
    <scope>NUCLEOTIDE SEQUENCE [LARGE SCALE GENOMIC DNA]</scope>
    <source>
        <strain evidence="3">sy52</strain>
    </source>
</reference>
<evidence type="ECO:0000313" key="2">
    <source>
        <dbReference type="EMBL" id="BBE31259.1"/>
    </source>
</evidence>
<feature type="transmembrane region" description="Helical" evidence="1">
    <location>
        <begin position="32"/>
        <end position="49"/>
    </location>
</feature>